<accession>A0AAC9PX74</accession>
<sequence>MKKLSYLFILMFSLSIFLTSCREEKKTPEENIEEVMEDVSDDIDNASDDVQDAIEDVQEEIEEVED</sequence>
<proteinExistence type="predicted"/>
<dbReference type="Proteomes" id="UP000187506">
    <property type="component" value="Chromosome"/>
</dbReference>
<dbReference type="KEGG" id="lvn:BWR22_08120"/>
<feature type="chain" id="PRO_5042216954" evidence="2">
    <location>
        <begin position="23"/>
        <end position="66"/>
    </location>
</feature>
<dbReference type="RefSeq" id="WP_076733186.1">
    <property type="nucleotide sequence ID" value="NZ_CP019352.1"/>
</dbReference>
<gene>
    <name evidence="3" type="ORF">BWR22_08120</name>
</gene>
<organism evidence="3 4">
    <name type="scientific">Lacinutrix venerupis</name>
    <dbReference type="NCBI Taxonomy" id="1486034"/>
    <lineage>
        <taxon>Bacteria</taxon>
        <taxon>Pseudomonadati</taxon>
        <taxon>Bacteroidota</taxon>
        <taxon>Flavobacteriia</taxon>
        <taxon>Flavobacteriales</taxon>
        <taxon>Flavobacteriaceae</taxon>
        <taxon>Lacinutrix</taxon>
    </lineage>
</organism>
<reference evidence="3 4" key="1">
    <citation type="submission" date="2017-01" db="EMBL/GenBank/DDBJ databases">
        <title>Complete genome of Lacinutrix venerupis DOK2-8 isolated from seawater in Dokdo.</title>
        <authorList>
            <person name="Chi W.-J."/>
            <person name="Kim J.H."/>
        </authorList>
    </citation>
    <scope>NUCLEOTIDE SEQUENCE [LARGE SCALE GENOMIC DNA]</scope>
    <source>
        <strain evidence="3 4">DOK2-8</strain>
    </source>
</reference>
<evidence type="ECO:0000256" key="1">
    <source>
        <dbReference type="SAM" id="Coils"/>
    </source>
</evidence>
<evidence type="ECO:0000313" key="4">
    <source>
        <dbReference type="Proteomes" id="UP000187506"/>
    </source>
</evidence>
<keyword evidence="1" id="KW-0175">Coiled coil</keyword>
<keyword evidence="2" id="KW-0732">Signal</keyword>
<name>A0AAC9PX74_9FLAO</name>
<feature type="coiled-coil region" evidence="1">
    <location>
        <begin position="29"/>
        <end position="63"/>
    </location>
</feature>
<dbReference type="PROSITE" id="PS51257">
    <property type="entry name" value="PROKAR_LIPOPROTEIN"/>
    <property type="match status" value="1"/>
</dbReference>
<evidence type="ECO:0000256" key="2">
    <source>
        <dbReference type="SAM" id="SignalP"/>
    </source>
</evidence>
<evidence type="ECO:0000313" key="3">
    <source>
        <dbReference type="EMBL" id="APY00279.1"/>
    </source>
</evidence>
<keyword evidence="4" id="KW-1185">Reference proteome</keyword>
<dbReference type="AlphaFoldDB" id="A0AAC9PX74"/>
<protein>
    <submittedName>
        <fullName evidence="3">Uncharacterized protein</fullName>
    </submittedName>
</protein>
<feature type="signal peptide" evidence="2">
    <location>
        <begin position="1"/>
        <end position="22"/>
    </location>
</feature>
<dbReference type="EMBL" id="CP019352">
    <property type="protein sequence ID" value="APY00279.1"/>
    <property type="molecule type" value="Genomic_DNA"/>
</dbReference>